<organism evidence="4 5">
    <name type="scientific">Schizopora paradoxa</name>
    <dbReference type="NCBI Taxonomy" id="27342"/>
    <lineage>
        <taxon>Eukaryota</taxon>
        <taxon>Fungi</taxon>
        <taxon>Dikarya</taxon>
        <taxon>Basidiomycota</taxon>
        <taxon>Agaricomycotina</taxon>
        <taxon>Agaricomycetes</taxon>
        <taxon>Hymenochaetales</taxon>
        <taxon>Schizoporaceae</taxon>
        <taxon>Schizopora</taxon>
    </lineage>
</organism>
<dbReference type="AlphaFoldDB" id="A0A0H2R7H7"/>
<name>A0A0H2R7H7_9AGAM</name>
<feature type="region of interest" description="Disordered" evidence="3">
    <location>
        <begin position="432"/>
        <end position="455"/>
    </location>
</feature>
<keyword evidence="1 2" id="KW-0175">Coiled coil</keyword>
<gene>
    <name evidence="4" type="ORF">SCHPADRAFT_944939</name>
</gene>
<evidence type="ECO:0000256" key="2">
    <source>
        <dbReference type="SAM" id="Coils"/>
    </source>
</evidence>
<accession>A0A0H2R7H7</accession>
<protein>
    <submittedName>
        <fullName evidence="4">Uncharacterized protein</fullName>
    </submittedName>
</protein>
<dbReference type="InParanoid" id="A0A0H2R7H7"/>
<feature type="compositionally biased region" description="Polar residues" evidence="3">
    <location>
        <begin position="10"/>
        <end position="22"/>
    </location>
</feature>
<feature type="coiled-coil region" evidence="2">
    <location>
        <begin position="53"/>
        <end position="192"/>
    </location>
</feature>
<dbReference type="PANTHER" id="PTHR32123:SF9">
    <property type="entry name" value="PROTEIN SPINDLY"/>
    <property type="match status" value="1"/>
</dbReference>
<feature type="region of interest" description="Disordered" evidence="3">
    <location>
        <begin position="531"/>
        <end position="557"/>
    </location>
</feature>
<feature type="compositionally biased region" description="Low complexity" evidence="3">
    <location>
        <begin position="435"/>
        <end position="446"/>
    </location>
</feature>
<evidence type="ECO:0000256" key="3">
    <source>
        <dbReference type="SAM" id="MobiDB-lite"/>
    </source>
</evidence>
<dbReference type="Proteomes" id="UP000053477">
    <property type="component" value="Unassembled WGS sequence"/>
</dbReference>
<evidence type="ECO:0000313" key="5">
    <source>
        <dbReference type="Proteomes" id="UP000053477"/>
    </source>
</evidence>
<evidence type="ECO:0000313" key="4">
    <source>
        <dbReference type="EMBL" id="KLO07824.1"/>
    </source>
</evidence>
<feature type="region of interest" description="Disordered" evidence="3">
    <location>
        <begin position="1"/>
        <end position="47"/>
    </location>
</feature>
<dbReference type="PANTHER" id="PTHR32123">
    <property type="entry name" value="BICD FAMILY-LIKE CARGO ADAPTER"/>
    <property type="match status" value="1"/>
</dbReference>
<reference evidence="4 5" key="1">
    <citation type="submission" date="2015-04" db="EMBL/GenBank/DDBJ databases">
        <title>Complete genome sequence of Schizopora paradoxa KUC8140, a cosmopolitan wood degrader in East Asia.</title>
        <authorList>
            <consortium name="DOE Joint Genome Institute"/>
            <person name="Min B."/>
            <person name="Park H."/>
            <person name="Jang Y."/>
            <person name="Kim J.-J."/>
            <person name="Kim K.H."/>
            <person name="Pangilinan J."/>
            <person name="Lipzen A."/>
            <person name="Riley R."/>
            <person name="Grigoriev I.V."/>
            <person name="Spatafora J.W."/>
            <person name="Choi I.-G."/>
        </authorList>
    </citation>
    <scope>NUCLEOTIDE SEQUENCE [LARGE SCALE GENOMIC DNA]</scope>
    <source>
        <strain evidence="4 5">KUC8140</strain>
    </source>
</reference>
<proteinExistence type="predicted"/>
<sequence length="611" mass="66728">MASKRAGLKSRSNAKTSPNKSRATPDLEEKSSPSTNVRDSGSKVSLRGNNAAYQELLEENEALKTTLSQSESTKERYLKHISRQEIQLAGLEEARRHAEGEASALRERLDAYGMDTRRLREERDEARRQCEAFREEVQTQKNLVSMTRSEVEARTREMRMAEGERREALEKCERVTEELRRMNERLMQAEDEQALPKVDGAALASGFNNSSGLREVGGAAASMDAGMGMLVLGGPSARTHEVAGNEMIHMLTGLNRLILDIASSAIKIPSGFRMSAASQVSLNTPISDLKGNFNHTTNATGSNARPNSWIADVLHPALVKHLAGPSRTSSTDTAWGMLAIGTVLQHSVARYVDAWPVSPAFETASSLGKEFLAAYDTLRREEPQPNVALWRTMGLKYIRPLNIMNKNLHLEMVSGTIGAIADVLSLSVLASPQNSQSDSSTGMTGSDSDREKLKHTSYTSDFSQEALLDHLRTSSGLLDKVRMLWVRATEFAERMKEHASTGGVEYRVLYVRPGTPFEAKGMRTLWEQPTATTATSSPAGVNLNVGNRGGPGLMNTRPGERERLRIAKVFCAPELGLEVNVLGPGGSEKTSNVHASVVLVKAGVVCCEPRP</sequence>
<dbReference type="InterPro" id="IPR051149">
    <property type="entry name" value="Spindly/BICDR_Dynein_Adapter"/>
</dbReference>
<feature type="compositionally biased region" description="Polar residues" evidence="3">
    <location>
        <begin position="32"/>
        <end position="47"/>
    </location>
</feature>
<keyword evidence="5" id="KW-1185">Reference proteome</keyword>
<evidence type="ECO:0000256" key="1">
    <source>
        <dbReference type="ARBA" id="ARBA00023054"/>
    </source>
</evidence>
<dbReference type="EMBL" id="KQ086118">
    <property type="protein sequence ID" value="KLO07824.1"/>
    <property type="molecule type" value="Genomic_DNA"/>
</dbReference>